<proteinExistence type="predicted"/>
<name>A0AAD3T5A3_NEPGR</name>
<sequence>MPLRFVDAGDGCGNLEALNRIHLYLCTRGTPKEGAYIALKRYIDDEAHDLNALVESSDADKNLRPLRAIDELIELVLGERASRASRFYNYIRTVSGSKFDHKIIIFAKIVSGHLARAGGSMTADEVEHQVALPADRMLVKAMVVTCIEDAFPTVLHTNLDTASPWWRLFIKLVMLMRFYVQHGVIMQLLY</sequence>
<dbReference type="EMBL" id="BSYO01000026">
    <property type="protein sequence ID" value="GMH23690.1"/>
    <property type="molecule type" value="Genomic_DNA"/>
</dbReference>
<accession>A0AAD3T5A3</accession>
<protein>
    <submittedName>
        <fullName evidence="1">Uncharacterized protein</fullName>
    </submittedName>
</protein>
<evidence type="ECO:0000313" key="2">
    <source>
        <dbReference type="Proteomes" id="UP001279734"/>
    </source>
</evidence>
<dbReference type="AlphaFoldDB" id="A0AAD3T5A3"/>
<reference evidence="1" key="1">
    <citation type="submission" date="2023-05" db="EMBL/GenBank/DDBJ databases">
        <title>Nepenthes gracilis genome sequencing.</title>
        <authorList>
            <person name="Fukushima K."/>
        </authorList>
    </citation>
    <scope>NUCLEOTIDE SEQUENCE</scope>
    <source>
        <strain evidence="1">SING2019-196</strain>
    </source>
</reference>
<evidence type="ECO:0000313" key="1">
    <source>
        <dbReference type="EMBL" id="GMH23690.1"/>
    </source>
</evidence>
<keyword evidence="2" id="KW-1185">Reference proteome</keyword>
<dbReference type="Proteomes" id="UP001279734">
    <property type="component" value="Unassembled WGS sequence"/>
</dbReference>
<organism evidence="1 2">
    <name type="scientific">Nepenthes gracilis</name>
    <name type="common">Slender pitcher plant</name>
    <dbReference type="NCBI Taxonomy" id="150966"/>
    <lineage>
        <taxon>Eukaryota</taxon>
        <taxon>Viridiplantae</taxon>
        <taxon>Streptophyta</taxon>
        <taxon>Embryophyta</taxon>
        <taxon>Tracheophyta</taxon>
        <taxon>Spermatophyta</taxon>
        <taxon>Magnoliopsida</taxon>
        <taxon>eudicotyledons</taxon>
        <taxon>Gunneridae</taxon>
        <taxon>Pentapetalae</taxon>
        <taxon>Caryophyllales</taxon>
        <taxon>Nepenthaceae</taxon>
        <taxon>Nepenthes</taxon>
    </lineage>
</organism>
<comment type="caution">
    <text evidence="1">The sequence shown here is derived from an EMBL/GenBank/DDBJ whole genome shotgun (WGS) entry which is preliminary data.</text>
</comment>
<gene>
    <name evidence="1" type="ORF">Nepgr_025533</name>
</gene>